<keyword evidence="2" id="KW-1133">Transmembrane helix</keyword>
<dbReference type="Proteomes" id="UP001596540">
    <property type="component" value="Unassembled WGS sequence"/>
</dbReference>
<evidence type="ECO:0000313" key="4">
    <source>
        <dbReference type="Proteomes" id="UP001596540"/>
    </source>
</evidence>
<gene>
    <name evidence="3" type="ORF">ACFQRF_14380</name>
</gene>
<evidence type="ECO:0000256" key="2">
    <source>
        <dbReference type="SAM" id="Phobius"/>
    </source>
</evidence>
<comment type="caution">
    <text evidence="3">The sequence shown here is derived from an EMBL/GenBank/DDBJ whole genome shotgun (WGS) entry which is preliminary data.</text>
</comment>
<feature type="region of interest" description="Disordered" evidence="1">
    <location>
        <begin position="77"/>
        <end position="99"/>
    </location>
</feature>
<reference evidence="4" key="1">
    <citation type="journal article" date="2019" name="Int. J. Syst. Evol. Microbiol.">
        <title>The Global Catalogue of Microorganisms (GCM) 10K type strain sequencing project: providing services to taxonomists for standard genome sequencing and annotation.</title>
        <authorList>
            <consortium name="The Broad Institute Genomics Platform"/>
            <consortium name="The Broad Institute Genome Sequencing Center for Infectious Disease"/>
            <person name="Wu L."/>
            <person name="Ma J."/>
        </authorList>
    </citation>
    <scope>NUCLEOTIDE SEQUENCE [LARGE SCALE GENOMIC DNA]</scope>
    <source>
        <strain evidence="4">CGMCC 4.7382</strain>
    </source>
</reference>
<accession>A0ABW2KI04</accession>
<evidence type="ECO:0000313" key="3">
    <source>
        <dbReference type="EMBL" id="MFC7328930.1"/>
    </source>
</evidence>
<feature type="transmembrane region" description="Helical" evidence="2">
    <location>
        <begin position="47"/>
        <end position="68"/>
    </location>
</feature>
<name>A0ABW2KI04_9ACTN</name>
<feature type="transmembrane region" description="Helical" evidence="2">
    <location>
        <begin position="20"/>
        <end position="41"/>
    </location>
</feature>
<keyword evidence="4" id="KW-1185">Reference proteome</keyword>
<proteinExistence type="predicted"/>
<keyword evidence="2" id="KW-0472">Membrane</keyword>
<keyword evidence="2" id="KW-0812">Transmembrane</keyword>
<dbReference type="EMBL" id="JBHTBH010000006">
    <property type="protein sequence ID" value="MFC7328930.1"/>
    <property type="molecule type" value="Genomic_DNA"/>
</dbReference>
<evidence type="ECO:0008006" key="5">
    <source>
        <dbReference type="Google" id="ProtNLM"/>
    </source>
</evidence>
<protein>
    <recommendedName>
        <fullName evidence="5">MFS transporter</fullName>
    </recommendedName>
</protein>
<dbReference type="RefSeq" id="WP_379871582.1">
    <property type="nucleotide sequence ID" value="NZ_JBHTBH010000006.1"/>
</dbReference>
<evidence type="ECO:0000256" key="1">
    <source>
        <dbReference type="SAM" id="MobiDB-lite"/>
    </source>
</evidence>
<sequence length="99" mass="9676">MHVTSQSVIYALRPDAGSRLIAGHMVCYSIGSAIGALAATAGYAAGGWPAVCLLGGAFSAAAFLWWALTARGGRSIGSAPGGDGRSRPGADSGLTGPVG</sequence>
<organism evidence="3 4">
    <name type="scientific">Marinactinospora rubrisoli</name>
    <dbReference type="NCBI Taxonomy" id="2715399"/>
    <lineage>
        <taxon>Bacteria</taxon>
        <taxon>Bacillati</taxon>
        <taxon>Actinomycetota</taxon>
        <taxon>Actinomycetes</taxon>
        <taxon>Streptosporangiales</taxon>
        <taxon>Nocardiopsidaceae</taxon>
        <taxon>Marinactinospora</taxon>
    </lineage>
</organism>
<dbReference type="InterPro" id="IPR036259">
    <property type="entry name" value="MFS_trans_sf"/>
</dbReference>
<dbReference type="SUPFAM" id="SSF103473">
    <property type="entry name" value="MFS general substrate transporter"/>
    <property type="match status" value="1"/>
</dbReference>